<name>A0A538SCS0_UNCEI</name>
<dbReference type="AlphaFoldDB" id="A0A538SCS0"/>
<dbReference type="Gene3D" id="1.10.150.320">
    <property type="entry name" value="Photosystem II 12 kDa extrinsic protein"/>
    <property type="match status" value="1"/>
</dbReference>
<organism evidence="3 4">
    <name type="scientific">Eiseniibacteriota bacterium</name>
    <dbReference type="NCBI Taxonomy" id="2212470"/>
    <lineage>
        <taxon>Bacteria</taxon>
        <taxon>Candidatus Eiseniibacteriota</taxon>
    </lineage>
</organism>
<dbReference type="PANTHER" id="PTHR21180">
    <property type="entry name" value="ENDONUCLEASE/EXONUCLEASE/PHOSPHATASE FAMILY DOMAIN-CONTAINING PROTEIN 1"/>
    <property type="match status" value="1"/>
</dbReference>
<dbReference type="GO" id="GO:0015627">
    <property type="term" value="C:type II protein secretion system complex"/>
    <property type="evidence" value="ECO:0007669"/>
    <property type="project" value="TreeGrafter"/>
</dbReference>
<dbReference type="SMART" id="SM00278">
    <property type="entry name" value="HhH1"/>
    <property type="match status" value="2"/>
</dbReference>
<evidence type="ECO:0000313" key="4">
    <source>
        <dbReference type="Proteomes" id="UP000316292"/>
    </source>
</evidence>
<gene>
    <name evidence="3" type="ORF">E6K71_05600</name>
</gene>
<feature type="compositionally biased region" description="Low complexity" evidence="1">
    <location>
        <begin position="51"/>
        <end position="69"/>
    </location>
</feature>
<evidence type="ECO:0000313" key="3">
    <source>
        <dbReference type="EMBL" id="TMQ49153.1"/>
    </source>
</evidence>
<sequence length="145" mass="15304">MRAGIAFVILALLIGQGFREWRRSHEESFQGIIRELTEREASGRARPSETAADPRAAPAASRPHARGAPVGRIDVNRASAAELTRLPGIGPKLAARIVAERDRAGAYASPEALLRVPGIGPKTLARIQAYLAFPGAAGGDSLTGF</sequence>
<dbReference type="GO" id="GO:0015628">
    <property type="term" value="P:protein secretion by the type II secretion system"/>
    <property type="evidence" value="ECO:0007669"/>
    <property type="project" value="TreeGrafter"/>
</dbReference>
<proteinExistence type="predicted"/>
<comment type="caution">
    <text evidence="3">The sequence shown here is derived from an EMBL/GenBank/DDBJ whole genome shotgun (WGS) entry which is preliminary data.</text>
</comment>
<dbReference type="Proteomes" id="UP000316292">
    <property type="component" value="Unassembled WGS sequence"/>
</dbReference>
<dbReference type="PANTHER" id="PTHR21180:SF32">
    <property type="entry name" value="ENDONUCLEASE_EXONUCLEASE_PHOSPHATASE FAMILY DOMAIN-CONTAINING PROTEIN 1"/>
    <property type="match status" value="1"/>
</dbReference>
<feature type="domain" description="Helix-hairpin-helix DNA-binding motif class 1" evidence="2">
    <location>
        <begin position="111"/>
        <end position="130"/>
    </location>
</feature>
<evidence type="ECO:0000259" key="2">
    <source>
        <dbReference type="SMART" id="SM00278"/>
    </source>
</evidence>
<protein>
    <recommendedName>
        <fullName evidence="2">Helix-hairpin-helix DNA-binding motif class 1 domain-containing protein</fullName>
    </recommendedName>
</protein>
<dbReference type="EMBL" id="VBOR01000061">
    <property type="protein sequence ID" value="TMQ49153.1"/>
    <property type="molecule type" value="Genomic_DNA"/>
</dbReference>
<dbReference type="SUPFAM" id="SSF47781">
    <property type="entry name" value="RuvA domain 2-like"/>
    <property type="match status" value="1"/>
</dbReference>
<dbReference type="GO" id="GO:0003677">
    <property type="term" value="F:DNA binding"/>
    <property type="evidence" value="ECO:0007669"/>
    <property type="project" value="InterPro"/>
</dbReference>
<dbReference type="GO" id="GO:0006281">
    <property type="term" value="P:DNA repair"/>
    <property type="evidence" value="ECO:0007669"/>
    <property type="project" value="InterPro"/>
</dbReference>
<feature type="region of interest" description="Disordered" evidence="1">
    <location>
        <begin position="40"/>
        <end position="71"/>
    </location>
</feature>
<dbReference type="InterPro" id="IPR051675">
    <property type="entry name" value="Endo/Exo/Phosphatase_dom_1"/>
</dbReference>
<evidence type="ECO:0000256" key="1">
    <source>
        <dbReference type="SAM" id="MobiDB-lite"/>
    </source>
</evidence>
<dbReference type="InterPro" id="IPR010994">
    <property type="entry name" value="RuvA_2-like"/>
</dbReference>
<dbReference type="Pfam" id="PF12836">
    <property type="entry name" value="HHH_3"/>
    <property type="match status" value="1"/>
</dbReference>
<dbReference type="InterPro" id="IPR003583">
    <property type="entry name" value="Hlx-hairpin-Hlx_DNA-bd_motif"/>
</dbReference>
<reference evidence="3 4" key="1">
    <citation type="journal article" date="2019" name="Nat. Microbiol.">
        <title>Mediterranean grassland soil C-N compound turnover is dependent on rainfall and depth, and is mediated by genomically divergent microorganisms.</title>
        <authorList>
            <person name="Diamond S."/>
            <person name="Andeer P.F."/>
            <person name="Li Z."/>
            <person name="Crits-Christoph A."/>
            <person name="Burstein D."/>
            <person name="Anantharaman K."/>
            <person name="Lane K.R."/>
            <person name="Thomas B.C."/>
            <person name="Pan C."/>
            <person name="Northen T.R."/>
            <person name="Banfield J.F."/>
        </authorList>
    </citation>
    <scope>NUCLEOTIDE SEQUENCE [LARGE SCALE GENOMIC DNA]</scope>
    <source>
        <strain evidence="3">WS_1</strain>
    </source>
</reference>
<accession>A0A538SCS0</accession>
<feature type="domain" description="Helix-hairpin-helix DNA-binding motif class 1" evidence="2">
    <location>
        <begin position="81"/>
        <end position="100"/>
    </location>
</feature>